<sequence>MLLDISKEECKRILRRMELEAYCSIVSAFRAQGDLTKDKKKILQDLQTTLSISTERHRAEVRRAVNDEKLATIADHMCGPSTDAEWMIEGRRLIPLMPRLVPQTAFTVTANQMANLQAEKNAAMPSPSRTGSKETGSTSSSPPTPVSGTVTKVTRPSSPNSNVVVLPSGMSIHIKGGLNTEDEEEMPSRKRRRSQSSSSDSINIVSPSAGTQTPRVTYSTAASSSSGMSPVKITISKSPQTRPQVTASSQAQKVILVSSSGQASSSSILHQKSITVPVMKTTSSLGGTHNQKSSNILPNSGGSSNTNLGNIVTMATSMSSSATANSSSTAVTSSTMTFLTPTVSIQKPRPKTVPRQRFPVSQGQHKPGVVIPMGPQPVQPSPQSMQNIQIKPVGKSPSTIQIRQEGGMKIITQSFPGSSGSKILPKPSGLPTSSGTPVVVVSPGSSTASNVTMMTKPITSIGQAGTKILNITTQGGKVISTSSRGPNVVTVNPKTLHLTAVKSGAGGSGKPNVIVVQKTQPRRLSGTPTSSAKGTTVISSPFEKELMSFLQKQDSTKHIVVTSASGGHRPIERKVIVTTPGQLEATRQRVRIENAEGKLIQDLIQAASQESEGGGDVTINLDEATLAALTGNTGSQPSETVTSKGASNENLPNNEWFEYDDNSSFQSGVDQSAVQALIEQQGPSKPKVTVQRSSSVDIGQLSDQLSQQQFYTIEQAMKILNNPEQSEAMMMEENQESSSEGNVVIETVNTSQGSEITSQNELEQIARNLNLQGELDPQTGIFYTVTNAAGQTETRRLTTEPKVVTESNPQGEATPGSKAYDLLSSSLAQAQIDLDPYQFIEEDVHVLTDKSPASSQASSGIVAETTAAAASDNVVTSESGRTTTSGSNHTTTTIRIKPGSSFIPIQEIAKSSTINVTQEQMNDALVYERDFADHHNVDGEIHHGQRYPQVTESSVMPAQAEYPPPYFPPPYSMSSQPPMDYHYNNSYAPMSDYQQQEQPSQQEYQAMHNIDRIHEYKMQDGGSNIHRPEPLMPGAVPISYPDHGMMSNGAQQELPSMNGNYPPMENYIPREMIGNFDAQSSKGMIVHEKTGRNDVDISAAAAPADVFCMVDGRLSLLSSTTKYKVTIAEIQRRLSPPECLNASLLGGVLRRAKSKNGGRCLREKLDKIGLSLPAGRRKAAQTTLMTSLVEGEAVRLARDYGYLCESEFPARKCAEYNCKKYQTPDPQESMARKNMVLATKQILKEFMDILNQDRSPIGNSRPQPILEPEIQGHLTNFSLITHGFGSPAIVASLAAVQTYLTEVLKVMDKSFVNDGSMPPSKKRKL</sequence>
<feature type="compositionally biased region" description="Low complexity" evidence="7">
    <location>
        <begin position="128"/>
        <end position="168"/>
    </location>
</feature>
<evidence type="ECO:0000256" key="1">
    <source>
        <dbReference type="ARBA" id="ARBA00004123"/>
    </source>
</evidence>
<feature type="compositionally biased region" description="Polar residues" evidence="7">
    <location>
        <begin position="209"/>
        <end position="218"/>
    </location>
</feature>
<dbReference type="PROSITE" id="PS51138">
    <property type="entry name" value="ENT"/>
    <property type="match status" value="1"/>
</dbReference>
<protein>
    <submittedName>
        <fullName evidence="8">Transcription factor AP-2 epsilon</fullName>
    </submittedName>
</protein>
<evidence type="ECO:0000256" key="3">
    <source>
        <dbReference type="ARBA" id="ARBA00023015"/>
    </source>
</evidence>
<feature type="region of interest" description="Disordered" evidence="7">
    <location>
        <begin position="792"/>
        <end position="817"/>
    </location>
</feature>
<keyword evidence="3" id="KW-0805">Transcription regulation</keyword>
<feature type="region of interest" description="Disordered" evidence="7">
    <location>
        <begin position="119"/>
        <end position="246"/>
    </location>
</feature>
<organism evidence="8">
    <name type="scientific">Magallana gigas</name>
    <name type="common">Pacific oyster</name>
    <name type="synonym">Crassostrea gigas</name>
    <dbReference type="NCBI Taxonomy" id="29159"/>
    <lineage>
        <taxon>Eukaryota</taxon>
        <taxon>Metazoa</taxon>
        <taxon>Spiralia</taxon>
        <taxon>Lophotrochozoa</taxon>
        <taxon>Mollusca</taxon>
        <taxon>Bivalvia</taxon>
        <taxon>Autobranchia</taxon>
        <taxon>Pteriomorphia</taxon>
        <taxon>Ostreida</taxon>
        <taxon>Ostreoidea</taxon>
        <taxon>Ostreidae</taxon>
        <taxon>Magallana</taxon>
    </lineage>
</organism>
<dbReference type="GO" id="GO:0042127">
    <property type="term" value="P:regulation of cell population proliferation"/>
    <property type="evidence" value="ECO:0007669"/>
    <property type="project" value="TreeGrafter"/>
</dbReference>
<feature type="compositionally biased region" description="Low complexity" evidence="7">
    <location>
        <begin position="195"/>
        <end position="208"/>
    </location>
</feature>
<evidence type="ECO:0000256" key="7">
    <source>
        <dbReference type="SAM" id="MobiDB-lite"/>
    </source>
</evidence>
<dbReference type="GO" id="GO:0000977">
    <property type="term" value="F:RNA polymerase II transcription regulatory region sequence-specific DNA binding"/>
    <property type="evidence" value="ECO:0007669"/>
    <property type="project" value="TreeGrafter"/>
</dbReference>
<dbReference type="InterPro" id="IPR036142">
    <property type="entry name" value="ENT_dom-like_sf"/>
</dbReference>
<accession>K1QDS3</accession>
<dbReference type="InterPro" id="IPR005491">
    <property type="entry name" value="ENT_dom"/>
</dbReference>
<comment type="subcellular location">
    <subcellularLocation>
        <location evidence="1">Nucleus</location>
    </subcellularLocation>
</comment>
<dbReference type="HOGENOM" id="CLU_259533_0_0_1"/>
<dbReference type="InterPro" id="IPR013854">
    <property type="entry name" value="TF_AP2_C"/>
</dbReference>
<feature type="compositionally biased region" description="Polar residues" evidence="7">
    <location>
        <begin position="235"/>
        <end position="246"/>
    </location>
</feature>
<keyword evidence="5" id="KW-0804">Transcription</keyword>
<dbReference type="PANTHER" id="PTHR10812">
    <property type="entry name" value="TRANSCRIPTION FACTOR AP-2"/>
    <property type="match status" value="1"/>
</dbReference>
<feature type="compositionally biased region" description="Low complexity" evidence="7">
    <location>
        <begin position="876"/>
        <end position="892"/>
    </location>
</feature>
<dbReference type="Gene3D" id="1.10.1240.40">
    <property type="entry name" value="ENT domain"/>
    <property type="match status" value="1"/>
</dbReference>
<feature type="region of interest" description="Disordered" evidence="7">
    <location>
        <begin position="346"/>
        <end position="368"/>
    </location>
</feature>
<comment type="similarity">
    <text evidence="2">Belongs to the AP-2 family.</text>
</comment>
<dbReference type="PRINTS" id="PR01748">
    <property type="entry name" value="AP2TNSCPFCT"/>
</dbReference>
<dbReference type="Pfam" id="PF03735">
    <property type="entry name" value="ENT"/>
    <property type="match status" value="1"/>
</dbReference>
<dbReference type="GO" id="GO:0000981">
    <property type="term" value="F:DNA-binding transcription factor activity, RNA polymerase II-specific"/>
    <property type="evidence" value="ECO:0007669"/>
    <property type="project" value="TreeGrafter"/>
</dbReference>
<feature type="compositionally biased region" description="Polar residues" evidence="7">
    <location>
        <begin position="283"/>
        <end position="298"/>
    </location>
</feature>
<dbReference type="PANTHER" id="PTHR10812:SF17">
    <property type="entry name" value="TRANSCRIPTION FACTOR AP-2, ISOFORM D"/>
    <property type="match status" value="1"/>
</dbReference>
<feature type="compositionally biased region" description="Low complexity" evidence="7">
    <location>
        <begin position="219"/>
        <end position="229"/>
    </location>
</feature>
<dbReference type="InParanoid" id="K1QDS3"/>
<dbReference type="GO" id="GO:0005634">
    <property type="term" value="C:nucleus"/>
    <property type="evidence" value="ECO:0007669"/>
    <property type="project" value="UniProtKB-SubCell"/>
</dbReference>
<keyword evidence="4" id="KW-0238">DNA-binding</keyword>
<evidence type="ECO:0000313" key="8">
    <source>
        <dbReference type="EMBL" id="EKC26960.1"/>
    </source>
</evidence>
<evidence type="ECO:0000256" key="5">
    <source>
        <dbReference type="ARBA" id="ARBA00023163"/>
    </source>
</evidence>
<feature type="region of interest" description="Disordered" evidence="7">
    <location>
        <begin position="867"/>
        <end position="892"/>
    </location>
</feature>
<name>K1QDS3_MAGGI</name>
<feature type="region of interest" description="Disordered" evidence="7">
    <location>
        <begin position="630"/>
        <end position="653"/>
    </location>
</feature>
<evidence type="ECO:0000256" key="2">
    <source>
        <dbReference type="ARBA" id="ARBA00007770"/>
    </source>
</evidence>
<gene>
    <name evidence="8" type="ORF">CGI_10019880</name>
</gene>
<dbReference type="SMART" id="SM01191">
    <property type="entry name" value="ENT"/>
    <property type="match status" value="1"/>
</dbReference>
<dbReference type="SUPFAM" id="SSF158639">
    <property type="entry name" value="ENT-like"/>
    <property type="match status" value="1"/>
</dbReference>
<evidence type="ECO:0000256" key="4">
    <source>
        <dbReference type="ARBA" id="ARBA00023125"/>
    </source>
</evidence>
<dbReference type="EMBL" id="JH816673">
    <property type="protein sequence ID" value="EKC26960.1"/>
    <property type="molecule type" value="Genomic_DNA"/>
</dbReference>
<dbReference type="Pfam" id="PF03299">
    <property type="entry name" value="TF_AP-2"/>
    <property type="match status" value="1"/>
</dbReference>
<evidence type="ECO:0000256" key="6">
    <source>
        <dbReference type="ARBA" id="ARBA00023242"/>
    </source>
</evidence>
<keyword evidence="6" id="KW-0539">Nucleus</keyword>
<reference evidence="8" key="1">
    <citation type="journal article" date="2012" name="Nature">
        <title>The oyster genome reveals stress adaptation and complexity of shell formation.</title>
        <authorList>
            <person name="Zhang G."/>
            <person name="Fang X."/>
            <person name="Guo X."/>
            <person name="Li L."/>
            <person name="Luo R."/>
            <person name="Xu F."/>
            <person name="Yang P."/>
            <person name="Zhang L."/>
            <person name="Wang X."/>
            <person name="Qi H."/>
            <person name="Xiong Z."/>
            <person name="Que H."/>
            <person name="Xie Y."/>
            <person name="Holland P.W."/>
            <person name="Paps J."/>
            <person name="Zhu Y."/>
            <person name="Wu F."/>
            <person name="Chen Y."/>
            <person name="Wang J."/>
            <person name="Peng C."/>
            <person name="Meng J."/>
            <person name="Yang L."/>
            <person name="Liu J."/>
            <person name="Wen B."/>
            <person name="Zhang N."/>
            <person name="Huang Z."/>
            <person name="Zhu Q."/>
            <person name="Feng Y."/>
            <person name="Mount A."/>
            <person name="Hedgecock D."/>
            <person name="Xu Z."/>
            <person name="Liu Y."/>
            <person name="Domazet-Loso T."/>
            <person name="Du Y."/>
            <person name="Sun X."/>
            <person name="Zhang S."/>
            <person name="Liu B."/>
            <person name="Cheng P."/>
            <person name="Jiang X."/>
            <person name="Li J."/>
            <person name="Fan D."/>
            <person name="Wang W."/>
            <person name="Fu W."/>
            <person name="Wang T."/>
            <person name="Wang B."/>
            <person name="Zhang J."/>
            <person name="Peng Z."/>
            <person name="Li Y."/>
            <person name="Li N."/>
            <person name="Wang J."/>
            <person name="Chen M."/>
            <person name="He Y."/>
            <person name="Tan F."/>
            <person name="Song X."/>
            <person name="Zheng Q."/>
            <person name="Huang R."/>
            <person name="Yang H."/>
            <person name="Du X."/>
            <person name="Chen L."/>
            <person name="Yang M."/>
            <person name="Gaffney P.M."/>
            <person name="Wang S."/>
            <person name="Luo L."/>
            <person name="She Z."/>
            <person name="Ming Y."/>
            <person name="Huang W."/>
            <person name="Zhang S."/>
            <person name="Huang B."/>
            <person name="Zhang Y."/>
            <person name="Qu T."/>
            <person name="Ni P."/>
            <person name="Miao G."/>
            <person name="Wang J."/>
            <person name="Wang Q."/>
            <person name="Steinberg C.E."/>
            <person name="Wang H."/>
            <person name="Li N."/>
            <person name="Qian L."/>
            <person name="Zhang G."/>
            <person name="Li Y."/>
            <person name="Yang H."/>
            <person name="Liu X."/>
            <person name="Wang J."/>
            <person name="Yin Y."/>
            <person name="Wang J."/>
        </authorList>
    </citation>
    <scope>NUCLEOTIDE SEQUENCE [LARGE SCALE GENOMIC DNA]</scope>
    <source>
        <strain evidence="8">05x7-T-G4-1.051#20</strain>
    </source>
</reference>
<dbReference type="InterPro" id="IPR004979">
    <property type="entry name" value="TF_AP2"/>
</dbReference>
<proteinExistence type="inferred from homology"/>
<feature type="region of interest" description="Disordered" evidence="7">
    <location>
        <begin position="283"/>
        <end position="304"/>
    </location>
</feature>